<keyword evidence="2" id="KW-1185">Reference proteome</keyword>
<dbReference type="AlphaFoldDB" id="A0A0M3J717"/>
<reference evidence="3" key="1">
    <citation type="submission" date="2017-02" db="UniProtKB">
        <authorList>
            <consortium name="WormBaseParasite"/>
        </authorList>
    </citation>
    <scope>IDENTIFICATION</scope>
</reference>
<dbReference type="EMBL" id="UYRR01004798">
    <property type="protein sequence ID" value="VDK21310.1"/>
    <property type="molecule type" value="Genomic_DNA"/>
</dbReference>
<name>A0A0M3J717_ANISI</name>
<accession>A0A0M3J717</accession>
<reference evidence="1 2" key="2">
    <citation type="submission" date="2018-11" db="EMBL/GenBank/DDBJ databases">
        <authorList>
            <consortium name="Pathogen Informatics"/>
        </authorList>
    </citation>
    <scope>NUCLEOTIDE SEQUENCE [LARGE SCALE GENOMIC DNA]</scope>
</reference>
<proteinExistence type="predicted"/>
<evidence type="ECO:0000313" key="3">
    <source>
        <dbReference type="WBParaSite" id="ASIM_0000335901-mRNA-1"/>
    </source>
</evidence>
<dbReference type="Proteomes" id="UP000267096">
    <property type="component" value="Unassembled WGS sequence"/>
</dbReference>
<evidence type="ECO:0000313" key="2">
    <source>
        <dbReference type="Proteomes" id="UP000267096"/>
    </source>
</evidence>
<evidence type="ECO:0000313" key="1">
    <source>
        <dbReference type="EMBL" id="VDK21310.1"/>
    </source>
</evidence>
<gene>
    <name evidence="1" type="ORF">ASIM_LOCUS3201</name>
</gene>
<sequence length="66" mass="7728">MKFNFLPSQGQQDSELAAYCRNRLESGSKKKLWFDQRRSDGIDRNMRVVAIVRLVTPQQQWPMDVG</sequence>
<protein>
    <submittedName>
        <fullName evidence="3">Transposase</fullName>
    </submittedName>
</protein>
<dbReference type="WBParaSite" id="ASIM_0000335901-mRNA-1">
    <property type="protein sequence ID" value="ASIM_0000335901-mRNA-1"/>
    <property type="gene ID" value="ASIM_0000335901"/>
</dbReference>
<organism evidence="3">
    <name type="scientific">Anisakis simplex</name>
    <name type="common">Herring worm</name>
    <dbReference type="NCBI Taxonomy" id="6269"/>
    <lineage>
        <taxon>Eukaryota</taxon>
        <taxon>Metazoa</taxon>
        <taxon>Ecdysozoa</taxon>
        <taxon>Nematoda</taxon>
        <taxon>Chromadorea</taxon>
        <taxon>Rhabditida</taxon>
        <taxon>Spirurina</taxon>
        <taxon>Ascaridomorpha</taxon>
        <taxon>Ascaridoidea</taxon>
        <taxon>Anisakidae</taxon>
        <taxon>Anisakis</taxon>
        <taxon>Anisakis simplex complex</taxon>
    </lineage>
</organism>